<reference evidence="1 2" key="1">
    <citation type="submission" date="2009-06" db="EMBL/GenBank/DDBJ databases">
        <title>The Genome Sequence of Lactobacillus coleohominis strain 101-4-CHN.</title>
        <authorList>
            <consortium name="The Broad Institute Genome Sequencing Platform"/>
            <person name="Ward D."/>
            <person name="Young S.K."/>
            <person name="Zeng Q."/>
            <person name="Koehrsen M."/>
            <person name="Alvarado L."/>
            <person name="Berlin A."/>
            <person name="Borenstein D."/>
            <person name="Chen Z."/>
            <person name="Engels R."/>
            <person name="Freedman E."/>
            <person name="Gellesch M."/>
            <person name="Goldberg J."/>
            <person name="Griggs A."/>
            <person name="Gujja S."/>
            <person name="Heiman D."/>
            <person name="Hepburn T."/>
            <person name="Howarth C."/>
            <person name="Jen D."/>
            <person name="Larson L."/>
            <person name="Lewis B."/>
            <person name="Mehta T."/>
            <person name="Park D."/>
            <person name="Pearson M."/>
            <person name="Roberts A."/>
            <person name="Saif S."/>
            <person name="Shea T."/>
            <person name="Shenoy N."/>
            <person name="Sisk P."/>
            <person name="Stolte C."/>
            <person name="Sykes S."/>
            <person name="Walk T."/>
            <person name="White J."/>
            <person name="Yandava C."/>
            <person name="Liu Y."/>
            <person name="Xu Q."/>
            <person name="Lander E."/>
            <person name="Nusbaum C."/>
            <person name="Galagan J."/>
            <person name="Birren B."/>
        </authorList>
    </citation>
    <scope>NUCLEOTIDE SEQUENCE [LARGE SCALE GENOMIC DNA]</scope>
    <source>
        <strain evidence="1 2">101-4-CHN</strain>
    </source>
</reference>
<accession>C7XX64</accession>
<dbReference type="Gene3D" id="3.40.50.1820">
    <property type="entry name" value="alpha/beta hydrolase"/>
    <property type="match status" value="1"/>
</dbReference>
<dbReference type="InterPro" id="IPR010315">
    <property type="entry name" value="DUF915_hydro-like"/>
</dbReference>
<evidence type="ECO:0008006" key="3">
    <source>
        <dbReference type="Google" id="ProtNLM"/>
    </source>
</evidence>
<name>C7XX64_9LACO</name>
<dbReference type="eggNOG" id="COG4814">
    <property type="taxonomic scope" value="Bacteria"/>
</dbReference>
<organism evidence="1 2">
    <name type="scientific">Limosilactobacillus coleohominis 101-4-CHN</name>
    <dbReference type="NCBI Taxonomy" id="575594"/>
    <lineage>
        <taxon>Bacteria</taxon>
        <taxon>Bacillati</taxon>
        <taxon>Bacillota</taxon>
        <taxon>Bacilli</taxon>
        <taxon>Lactobacillales</taxon>
        <taxon>Lactobacillaceae</taxon>
        <taxon>Limosilactobacillus</taxon>
    </lineage>
</organism>
<dbReference type="STRING" id="575594.HMPREF0501_01349"/>
<dbReference type="AlphaFoldDB" id="C7XX64"/>
<dbReference type="Proteomes" id="UP000003987">
    <property type="component" value="Unassembled WGS sequence"/>
</dbReference>
<dbReference type="HOGENOM" id="CLU_077377_0_0_9"/>
<evidence type="ECO:0000313" key="1">
    <source>
        <dbReference type="EMBL" id="EEU29884.1"/>
    </source>
</evidence>
<dbReference type="EMBL" id="GG698805">
    <property type="protein sequence ID" value="EEU29884.1"/>
    <property type="molecule type" value="Genomic_DNA"/>
</dbReference>
<dbReference type="Pfam" id="PF06028">
    <property type="entry name" value="DUF915"/>
    <property type="match status" value="1"/>
</dbReference>
<sequence>MPNFSTLIVRSFNMQKWEGSNEIIKKGSLIGIVATVVVLLGGGGAFAKQQAAKQWVNSTTPTIFIHGYGSSYHAEESMVKAAQKAGVTKSVALARVDKNGQVKISGDKIAGQRNPIVEVNLANNKQSDMAEGAKYIRNVIQALQKRDHITKYNFVAHSMGNMDAFSYLNDYGTQSGMPELKKQVVIAGGGLSGWTRDSANVEKMRSHMDNLKNVYPHADVLVIGGNTGNGSDGRVPNAATRSVREMLGDRPASFRIKMFQDKQYTHSGLHENKQVFKLINNFLWKKN</sequence>
<dbReference type="SUPFAM" id="SSF53474">
    <property type="entry name" value="alpha/beta-Hydrolases"/>
    <property type="match status" value="1"/>
</dbReference>
<gene>
    <name evidence="1" type="ORF">HMPREF0501_01349</name>
</gene>
<proteinExistence type="predicted"/>
<keyword evidence="2" id="KW-1185">Reference proteome</keyword>
<evidence type="ECO:0000313" key="2">
    <source>
        <dbReference type="Proteomes" id="UP000003987"/>
    </source>
</evidence>
<protein>
    <recommendedName>
        <fullName evidence="3">Cell surface hydrolase (Putative)</fullName>
    </recommendedName>
</protein>
<dbReference type="InterPro" id="IPR029058">
    <property type="entry name" value="AB_hydrolase_fold"/>
</dbReference>